<keyword evidence="1" id="KW-0732">Signal</keyword>
<protein>
    <recommendedName>
        <fullName evidence="4">Secreted protein</fullName>
    </recommendedName>
</protein>
<proteinExistence type="predicted"/>
<reference evidence="2 3" key="1">
    <citation type="journal article" date="2019" name="Int. J. Syst. Evol. Microbiol.">
        <title>The Global Catalogue of Microorganisms (GCM) 10K type strain sequencing project: providing services to taxonomists for standard genome sequencing and annotation.</title>
        <authorList>
            <consortium name="The Broad Institute Genomics Platform"/>
            <consortium name="The Broad Institute Genome Sequencing Center for Infectious Disease"/>
            <person name="Wu L."/>
            <person name="Ma J."/>
        </authorList>
    </citation>
    <scope>NUCLEOTIDE SEQUENCE [LARGE SCALE GENOMIC DNA]</scope>
    <source>
        <strain evidence="2 3">JCM 11813</strain>
    </source>
</reference>
<feature type="signal peptide" evidence="1">
    <location>
        <begin position="1"/>
        <end position="27"/>
    </location>
</feature>
<keyword evidence="3" id="KW-1185">Reference proteome</keyword>
<gene>
    <name evidence="2" type="ORF">GCM10009606_21620</name>
</gene>
<evidence type="ECO:0000256" key="1">
    <source>
        <dbReference type="SAM" id="SignalP"/>
    </source>
</evidence>
<accession>A0ABN1UFS3</accession>
<evidence type="ECO:0000313" key="3">
    <source>
        <dbReference type="Proteomes" id="UP001499979"/>
    </source>
</evidence>
<name>A0ABN1UFS3_9ACTN</name>
<dbReference type="Proteomes" id="UP001499979">
    <property type="component" value="Unassembled WGS sequence"/>
</dbReference>
<dbReference type="EMBL" id="BAAAJE010000007">
    <property type="protein sequence ID" value="GAA1141854.1"/>
    <property type="molecule type" value="Genomic_DNA"/>
</dbReference>
<feature type="chain" id="PRO_5045861876" description="Secreted protein" evidence="1">
    <location>
        <begin position="28"/>
        <end position="137"/>
    </location>
</feature>
<evidence type="ECO:0000313" key="2">
    <source>
        <dbReference type="EMBL" id="GAA1141854.1"/>
    </source>
</evidence>
<dbReference type="RefSeq" id="WP_343907540.1">
    <property type="nucleotide sequence ID" value="NZ_BAAAJE010000007.1"/>
</dbReference>
<evidence type="ECO:0008006" key="4">
    <source>
        <dbReference type="Google" id="ProtNLM"/>
    </source>
</evidence>
<comment type="caution">
    <text evidence="2">The sequence shown here is derived from an EMBL/GenBank/DDBJ whole genome shotgun (WGS) entry which is preliminary data.</text>
</comment>
<organism evidence="2 3">
    <name type="scientific">Nocardioides aquiterrae</name>
    <dbReference type="NCBI Taxonomy" id="203799"/>
    <lineage>
        <taxon>Bacteria</taxon>
        <taxon>Bacillati</taxon>
        <taxon>Actinomycetota</taxon>
        <taxon>Actinomycetes</taxon>
        <taxon>Propionibacteriales</taxon>
        <taxon>Nocardioidaceae</taxon>
        <taxon>Nocardioides</taxon>
    </lineage>
</organism>
<sequence length="137" mass="14835">MIVRRGPAIVLSLVLSAAALSVAPALAKDGGAAKDVDRDQCDPSSVSRAKLKVEQVDGNNSRLQVTGTVWSDDSDVWAWRLKHEGEVSDDGRARGSENSDLSFRVVRTMFNLPGTDDVVFRAENLRTGEVCRATVSY</sequence>